<dbReference type="FunFam" id="2.60.40.10:FF:001335">
    <property type="entry name" value="Sallimus, isoform Q"/>
    <property type="match status" value="1"/>
</dbReference>
<feature type="region of interest" description="Disordered" evidence="13">
    <location>
        <begin position="7283"/>
        <end position="7313"/>
    </location>
</feature>
<dbReference type="FunFam" id="2.60.40.10:FF:001128">
    <property type="entry name" value="Sallimus, isoform P"/>
    <property type="match status" value="1"/>
</dbReference>
<feature type="domain" description="Ig-like" evidence="15">
    <location>
        <begin position="2891"/>
        <end position="2983"/>
    </location>
</feature>
<dbReference type="OrthoDB" id="6612025at2759"/>
<dbReference type="FunFam" id="2.60.40.10:FF:001269">
    <property type="entry name" value="Sallimus, isoform P"/>
    <property type="match status" value="1"/>
</dbReference>
<feature type="compositionally biased region" description="Basic and acidic residues" evidence="13">
    <location>
        <begin position="4694"/>
        <end position="4708"/>
    </location>
</feature>
<evidence type="ECO:0000256" key="5">
    <source>
        <dbReference type="ARBA" id="ARBA00022490"/>
    </source>
</evidence>
<feature type="region of interest" description="Disordered" evidence="13">
    <location>
        <begin position="2731"/>
        <end position="2750"/>
    </location>
</feature>
<feature type="compositionally biased region" description="Basic and acidic residues" evidence="13">
    <location>
        <begin position="4614"/>
        <end position="4644"/>
    </location>
</feature>
<dbReference type="PANTHER" id="PTHR47633">
    <property type="entry name" value="IMMUNOGLOBULIN"/>
    <property type="match status" value="1"/>
</dbReference>
<evidence type="ECO:0000259" key="16">
    <source>
        <dbReference type="PROSITE" id="PS50853"/>
    </source>
</evidence>
<accession>A0A0J9RMP8</accession>
<reference evidence="17" key="1">
    <citation type="journal article" date="2013" name="Genome Res.">
        <title>A second-generation assembly of the Drosophila simulans genome provides new insights into patterns of lineage-specific divergence.</title>
        <authorList>
            <person name="Hu T.T."/>
            <person name="Eisen M.B."/>
            <person name="Thornton K.R."/>
            <person name="Andolfatto P."/>
        </authorList>
    </citation>
    <scope>NUCLEOTIDE SEQUENCE [LARGE SCALE GENOMIC DNA]</scope>
    <source>
        <strain evidence="17">W501</strain>
    </source>
</reference>
<feature type="domain" description="Ig-like" evidence="15">
    <location>
        <begin position="255"/>
        <end position="343"/>
    </location>
</feature>
<dbReference type="FunFam" id="2.60.40.10:FF:000474">
    <property type="entry name" value="Sallimus, isoform Q"/>
    <property type="match status" value="2"/>
</dbReference>
<feature type="domain" description="Fibronectin type-III" evidence="16">
    <location>
        <begin position="7404"/>
        <end position="7500"/>
    </location>
</feature>
<dbReference type="FunFam" id="2.60.40.10:FF:000966">
    <property type="entry name" value="Sallimus, isoform P"/>
    <property type="match status" value="1"/>
</dbReference>
<comment type="subcellular location">
    <subcellularLocation>
        <location evidence="2">Cytoplasm</location>
    </subcellularLocation>
    <subcellularLocation>
        <location evidence="1">Nucleus</location>
    </subcellularLocation>
</comment>
<dbReference type="InterPro" id="IPR036028">
    <property type="entry name" value="SH3-like_dom_sf"/>
</dbReference>
<dbReference type="PROSITE" id="PS50002">
    <property type="entry name" value="SH3"/>
    <property type="match status" value="1"/>
</dbReference>
<dbReference type="FunFam" id="2.60.40.10:FF:001194">
    <property type="entry name" value="Sallimus, isoform Q"/>
    <property type="match status" value="1"/>
</dbReference>
<feature type="domain" description="Ig-like" evidence="15">
    <location>
        <begin position="1291"/>
        <end position="1381"/>
    </location>
</feature>
<dbReference type="SMART" id="SM00326">
    <property type="entry name" value="SH3"/>
    <property type="match status" value="1"/>
</dbReference>
<feature type="region of interest" description="Disordered" evidence="13">
    <location>
        <begin position="5346"/>
        <end position="5382"/>
    </location>
</feature>
<feature type="domain" description="Ig-like" evidence="15">
    <location>
        <begin position="1424"/>
        <end position="1515"/>
    </location>
</feature>
<feature type="domain" description="Fibronectin type-III" evidence="16">
    <location>
        <begin position="7302"/>
        <end position="7403"/>
    </location>
</feature>
<dbReference type="SUPFAM" id="SSF50044">
    <property type="entry name" value="SH3-domain"/>
    <property type="match status" value="1"/>
</dbReference>
<dbReference type="FunFam" id="2.60.40.10:FF:000056">
    <property type="entry name" value="twitchin isoform X4"/>
    <property type="match status" value="1"/>
</dbReference>
<keyword evidence="10" id="KW-0393">Immunoglobulin domain</keyword>
<dbReference type="FunFam" id="2.60.40.10:FF:001509">
    <property type="entry name" value="Uncharacterized protein, isoform D"/>
    <property type="match status" value="1"/>
</dbReference>
<feature type="domain" description="Ig-like" evidence="15">
    <location>
        <begin position="6639"/>
        <end position="6722"/>
    </location>
</feature>
<evidence type="ECO:0000256" key="7">
    <source>
        <dbReference type="ARBA" id="ARBA00023157"/>
    </source>
</evidence>
<dbReference type="GO" id="GO:0009888">
    <property type="term" value="P:tissue development"/>
    <property type="evidence" value="ECO:0007669"/>
    <property type="project" value="UniProtKB-ARBA"/>
</dbReference>
<feature type="domain" description="Ig-like" evidence="15">
    <location>
        <begin position="618"/>
        <end position="708"/>
    </location>
</feature>
<dbReference type="InterPro" id="IPR036179">
    <property type="entry name" value="Ig-like_dom_sf"/>
</dbReference>
<feature type="domain" description="Ig-like" evidence="15">
    <location>
        <begin position="6819"/>
        <end position="6905"/>
    </location>
</feature>
<dbReference type="FunFam" id="2.60.40.10:FF:000050">
    <property type="entry name" value="Titin isoform B"/>
    <property type="match status" value="2"/>
</dbReference>
<feature type="domain" description="Ig-like" evidence="15">
    <location>
        <begin position="1558"/>
        <end position="1643"/>
    </location>
</feature>
<evidence type="ECO:0000256" key="1">
    <source>
        <dbReference type="ARBA" id="ARBA00004123"/>
    </source>
</evidence>
<feature type="compositionally biased region" description="Basic and acidic residues" evidence="13">
    <location>
        <begin position="2734"/>
        <end position="2746"/>
    </location>
</feature>
<keyword evidence="7" id="KW-1015">Disulfide bond</keyword>
<keyword evidence="9" id="KW-0539">Nucleus</keyword>
<feature type="domain" description="Ig-like" evidence="15">
    <location>
        <begin position="6167"/>
        <end position="6261"/>
    </location>
</feature>
<gene>
    <name evidence="17" type="primary">Dsim\GD13415</name>
    <name evidence="17" type="ORF">Dsimw501_GD13415</name>
</gene>
<feature type="region of interest" description="Disordered" evidence="13">
    <location>
        <begin position="4806"/>
        <end position="4835"/>
    </location>
</feature>
<feature type="compositionally biased region" description="Basic and acidic residues" evidence="13">
    <location>
        <begin position="4821"/>
        <end position="4832"/>
    </location>
</feature>
<dbReference type="FunFam" id="2.60.40.10:FF:001138">
    <property type="entry name" value="Sallimus, isoform P"/>
    <property type="match status" value="1"/>
</dbReference>
<feature type="compositionally biased region" description="Basic and acidic residues" evidence="13">
    <location>
        <begin position="5079"/>
        <end position="5094"/>
    </location>
</feature>
<feature type="domain" description="SH3" evidence="14">
    <location>
        <begin position="5951"/>
        <end position="6012"/>
    </location>
</feature>
<feature type="domain" description="Ig-like" evidence="15">
    <location>
        <begin position="2754"/>
        <end position="2844"/>
    </location>
</feature>
<feature type="compositionally biased region" description="Low complexity" evidence="13">
    <location>
        <begin position="48"/>
        <end position="62"/>
    </location>
</feature>
<dbReference type="InterPro" id="IPR036116">
    <property type="entry name" value="FN3_sf"/>
</dbReference>
<dbReference type="GO" id="GO:0030018">
    <property type="term" value="C:Z disc"/>
    <property type="evidence" value="ECO:0007669"/>
    <property type="project" value="UniProtKB-ARBA"/>
</dbReference>
<keyword evidence="6" id="KW-0677">Repeat</keyword>
<dbReference type="FunFam" id="2.60.40.10:FF:001163">
    <property type="entry name" value="Sallimus, isoform Q"/>
    <property type="match status" value="1"/>
</dbReference>
<feature type="compositionally biased region" description="Basic and acidic residues" evidence="13">
    <location>
        <begin position="4472"/>
        <end position="4494"/>
    </location>
</feature>
<dbReference type="FunFam" id="2.60.40.10:FF:001206">
    <property type="entry name" value="Sallimus, isoform P"/>
    <property type="match status" value="1"/>
</dbReference>
<dbReference type="FunFam" id="2.60.40.10:FF:001019">
    <property type="entry name" value="Sallimus, isoform P"/>
    <property type="match status" value="1"/>
</dbReference>
<dbReference type="InterPro" id="IPR003598">
    <property type="entry name" value="Ig_sub2"/>
</dbReference>
<dbReference type="FunFam" id="2.60.40.10:FF:001222">
    <property type="entry name" value="Sallimus, isoform P"/>
    <property type="match status" value="1"/>
</dbReference>
<feature type="domain" description="Ig-like" evidence="15">
    <location>
        <begin position="751"/>
        <end position="842"/>
    </location>
</feature>
<dbReference type="FunFam" id="2.60.40.10:FF:001153">
    <property type="entry name" value="Sallimus, isoform P"/>
    <property type="match status" value="1"/>
</dbReference>
<feature type="compositionally biased region" description="Basic and acidic residues" evidence="13">
    <location>
        <begin position="4933"/>
        <end position="4942"/>
    </location>
</feature>
<feature type="domain" description="Ig-like" evidence="15">
    <location>
        <begin position="3130"/>
        <end position="3221"/>
    </location>
</feature>
<dbReference type="FunFam" id="2.60.40.10:FF:000031">
    <property type="entry name" value="Myosin-binding protein C, slow type"/>
    <property type="match status" value="1"/>
</dbReference>
<dbReference type="FunFam" id="2.60.40.10:FF:001048">
    <property type="entry name" value="Sallimus, isoform Q"/>
    <property type="match status" value="1"/>
</dbReference>
<feature type="domain" description="Ig-like" evidence="15">
    <location>
        <begin position="6364"/>
        <end position="6458"/>
    </location>
</feature>
<feature type="domain" description="Ig-like" evidence="15">
    <location>
        <begin position="3401"/>
        <end position="3494"/>
    </location>
</feature>
<evidence type="ECO:0000256" key="12">
    <source>
        <dbReference type="PROSITE-ProRule" id="PRU00192"/>
    </source>
</evidence>
<dbReference type="FunFam" id="2.60.40.10:FF:000119">
    <property type="entry name" value="Sallimus, isoform P"/>
    <property type="match status" value="10"/>
</dbReference>
<dbReference type="FunFam" id="2.60.40.10:FF:001257">
    <property type="entry name" value="Sallimus, isoform Q"/>
    <property type="match status" value="1"/>
</dbReference>
<dbReference type="Pfam" id="PF07679">
    <property type="entry name" value="I-set"/>
    <property type="match status" value="42"/>
</dbReference>
<feature type="domain" description="Ig-like" evidence="15">
    <location>
        <begin position="2089"/>
        <end position="2180"/>
    </location>
</feature>
<dbReference type="SUPFAM" id="SSF48726">
    <property type="entry name" value="Immunoglobulin"/>
    <property type="match status" value="42"/>
</dbReference>
<feature type="domain" description="Ig-like" evidence="15">
    <location>
        <begin position="86"/>
        <end position="177"/>
    </location>
</feature>
<feature type="region of interest" description="Disordered" evidence="13">
    <location>
        <begin position="1"/>
        <end position="69"/>
    </location>
</feature>
<feature type="domain" description="Ig-like" evidence="15">
    <location>
        <begin position="1824"/>
        <end position="1917"/>
    </location>
</feature>
<dbReference type="SMART" id="SM00060">
    <property type="entry name" value="FN3"/>
    <property type="match status" value="5"/>
</dbReference>
<dbReference type="FunFam" id="2.60.40.10:FF:001060">
    <property type="entry name" value="Sallimus, isoform Q"/>
    <property type="match status" value="1"/>
</dbReference>
<feature type="domain" description="Ig-like" evidence="15">
    <location>
        <begin position="2622"/>
        <end position="2715"/>
    </location>
</feature>
<feature type="domain" description="Ig-like" evidence="15">
    <location>
        <begin position="1691"/>
        <end position="1781"/>
    </location>
</feature>
<evidence type="ECO:0000256" key="4">
    <source>
        <dbReference type="ARBA" id="ARBA00022443"/>
    </source>
</evidence>
<feature type="compositionally biased region" description="Basic and acidic residues" evidence="13">
    <location>
        <begin position="32"/>
        <end position="47"/>
    </location>
</feature>
<dbReference type="PROSITE" id="PS50835">
    <property type="entry name" value="IG_LIKE"/>
    <property type="match status" value="40"/>
</dbReference>
<reference evidence="17" key="3">
    <citation type="submission" date="2015-04" db="EMBL/GenBank/DDBJ databases">
        <authorList>
            <consortium name="FlyBase"/>
        </authorList>
    </citation>
    <scope>NUCLEOTIDE SEQUENCE</scope>
    <source>
        <strain evidence="17">W501</strain>
    </source>
</reference>
<feature type="region of interest" description="Disordered" evidence="13">
    <location>
        <begin position="5202"/>
        <end position="5223"/>
    </location>
</feature>
<feature type="domain" description="Ig-like" evidence="15">
    <location>
        <begin position="3954"/>
        <end position="4047"/>
    </location>
</feature>
<feature type="region of interest" description="Disordered" evidence="13">
    <location>
        <begin position="4933"/>
        <end position="4953"/>
    </location>
</feature>
<evidence type="ECO:0000256" key="3">
    <source>
        <dbReference type="ARBA" id="ARBA00006692"/>
    </source>
</evidence>
<dbReference type="Bgee" id="FBgn0185128">
    <property type="expression patterns" value="Expressed in adult organism and 3 other cell types or tissues"/>
</dbReference>
<dbReference type="FunFam" id="2.60.40.10:FF:001353">
    <property type="entry name" value="Sallimus, isoform P"/>
    <property type="match status" value="1"/>
</dbReference>
<evidence type="ECO:0000313" key="17">
    <source>
        <dbReference type="EMBL" id="KMY97012.1"/>
    </source>
</evidence>
<feature type="compositionally biased region" description="Basic and acidic residues" evidence="13">
    <location>
        <begin position="4651"/>
        <end position="4684"/>
    </location>
</feature>
<feature type="domain" description="Ig-like" evidence="15">
    <location>
        <begin position="3263"/>
        <end position="3354"/>
    </location>
</feature>
<dbReference type="GO" id="GO:0030154">
    <property type="term" value="P:cell differentiation"/>
    <property type="evidence" value="ECO:0007669"/>
    <property type="project" value="UniProtKB-ARBA"/>
</dbReference>
<dbReference type="FunFam" id="2.60.40.10:FF:001154">
    <property type="entry name" value="Sallimus, isoform Q"/>
    <property type="match status" value="1"/>
</dbReference>
<dbReference type="EMBL" id="CM002912">
    <property type="protein sequence ID" value="KMY97012.1"/>
    <property type="molecule type" value="Genomic_DNA"/>
</dbReference>
<feature type="region of interest" description="Disordered" evidence="13">
    <location>
        <begin position="236"/>
        <end position="266"/>
    </location>
</feature>
<proteinExistence type="inferred from homology"/>
<dbReference type="KEGG" id="dsi:Dsimw501_GD13415"/>
<feature type="compositionally biased region" description="Basic and acidic residues" evidence="13">
    <location>
        <begin position="4529"/>
        <end position="4549"/>
    </location>
</feature>
<evidence type="ECO:0000259" key="14">
    <source>
        <dbReference type="PROSITE" id="PS50002"/>
    </source>
</evidence>
<feature type="domain" description="Fibronectin type-III" evidence="16">
    <location>
        <begin position="7202"/>
        <end position="7297"/>
    </location>
</feature>
<feature type="domain" description="Ig-like" evidence="15">
    <location>
        <begin position="6726"/>
        <end position="6812"/>
    </location>
</feature>
<dbReference type="InterPro" id="IPR001452">
    <property type="entry name" value="SH3_domain"/>
</dbReference>
<dbReference type="Proteomes" id="UP000035880">
    <property type="component" value="Chromosome 3L"/>
</dbReference>
<evidence type="ECO:0000256" key="13">
    <source>
        <dbReference type="SAM" id="MobiDB-lite"/>
    </source>
</evidence>
<dbReference type="GO" id="GO:0005634">
    <property type="term" value="C:nucleus"/>
    <property type="evidence" value="ECO:0007669"/>
    <property type="project" value="UniProtKB-SubCell"/>
</dbReference>
<evidence type="ECO:0000256" key="11">
    <source>
        <dbReference type="ARBA" id="ARBA00073138"/>
    </source>
</evidence>
<dbReference type="CDD" id="cd00096">
    <property type="entry name" value="Ig"/>
    <property type="match status" value="6"/>
</dbReference>
<dbReference type="CDD" id="cd05744">
    <property type="entry name" value="IgI_Myotilin_C_like"/>
    <property type="match status" value="1"/>
</dbReference>
<keyword evidence="8" id="KW-0514">Muscle protein</keyword>
<feature type="compositionally biased region" description="Basic and acidic residues" evidence="13">
    <location>
        <begin position="4593"/>
        <end position="4602"/>
    </location>
</feature>
<feature type="domain" description="Ig-like" evidence="15">
    <location>
        <begin position="3029"/>
        <end position="3116"/>
    </location>
</feature>
<dbReference type="InterPro" id="IPR013783">
    <property type="entry name" value="Ig-like_fold"/>
</dbReference>
<evidence type="ECO:0000256" key="10">
    <source>
        <dbReference type="ARBA" id="ARBA00023319"/>
    </source>
</evidence>
<feature type="domain" description="Ig-like" evidence="15">
    <location>
        <begin position="2356"/>
        <end position="2449"/>
    </location>
</feature>
<evidence type="ECO:0000256" key="2">
    <source>
        <dbReference type="ARBA" id="ARBA00004496"/>
    </source>
</evidence>
<feature type="domain" description="Ig-like" evidence="15">
    <location>
        <begin position="890"/>
        <end position="981"/>
    </location>
</feature>
<dbReference type="FunFam" id="2.60.40.10:FF:001764">
    <property type="entry name" value="Sallimus, isoform Q"/>
    <property type="match status" value="1"/>
</dbReference>
<feature type="domain" description="Ig-like" evidence="15">
    <location>
        <begin position="6043"/>
        <end position="6132"/>
    </location>
</feature>
<dbReference type="GO" id="GO:0007517">
    <property type="term" value="P:muscle organ development"/>
    <property type="evidence" value="ECO:0007669"/>
    <property type="project" value="UniProtKB-ARBA"/>
</dbReference>
<keyword evidence="5" id="KW-0963">Cytoplasm</keyword>
<dbReference type="InterPro" id="IPR003961">
    <property type="entry name" value="FN3_dom"/>
</dbReference>
<reference evidence="17" key="2">
    <citation type="submission" date="2014-06" db="EMBL/GenBank/DDBJ databases">
        <authorList>
            <person name="Hu T."/>
            <person name="Eisen M.B."/>
            <person name="Thornton K.R."/>
            <person name="Andolfatto P."/>
        </authorList>
    </citation>
    <scope>NUCLEOTIDE SEQUENCE</scope>
    <source>
        <strain evidence="17">W501</strain>
    </source>
</reference>
<feature type="region of interest" description="Disordered" evidence="13">
    <location>
        <begin position="4461"/>
        <end position="4708"/>
    </location>
</feature>
<dbReference type="InterPro" id="IPR013098">
    <property type="entry name" value="Ig_I-set"/>
</dbReference>
<name>A0A0J9RMP8_DROSI</name>
<evidence type="ECO:0000256" key="9">
    <source>
        <dbReference type="ARBA" id="ARBA00023242"/>
    </source>
</evidence>
<dbReference type="Gene3D" id="2.30.30.40">
    <property type="entry name" value="SH3 Domains"/>
    <property type="match status" value="1"/>
</dbReference>
<feature type="domain" description="Ig-like" evidence="15">
    <location>
        <begin position="6476"/>
        <end position="6543"/>
    </location>
</feature>
<dbReference type="CDD" id="cd00063">
    <property type="entry name" value="FN3"/>
    <property type="match status" value="5"/>
</dbReference>
<feature type="domain" description="Ig-like" evidence="15">
    <location>
        <begin position="6270"/>
        <end position="6353"/>
    </location>
</feature>
<dbReference type="GO" id="GO:0051239">
    <property type="term" value="P:regulation of multicellular organismal process"/>
    <property type="evidence" value="ECO:0007669"/>
    <property type="project" value="UniProtKB-ARBA"/>
</dbReference>
<dbReference type="FunFam" id="2.60.40.10:FF:001256">
    <property type="entry name" value="Sallimus, isoform Q"/>
    <property type="match status" value="1"/>
</dbReference>
<feature type="domain" description="Ig-like" evidence="15">
    <location>
        <begin position="7015"/>
        <end position="7100"/>
    </location>
</feature>
<dbReference type="FunFam" id="2.60.40.10:FF:001152">
    <property type="entry name" value="Sallimus, isoform P"/>
    <property type="match status" value="1"/>
</dbReference>
<feature type="compositionally biased region" description="Basic and acidic residues" evidence="13">
    <location>
        <begin position="2338"/>
        <end position="2347"/>
    </location>
</feature>
<dbReference type="FunFam" id="2.60.40.10:FF:001238">
    <property type="entry name" value="Sallimus, isoform P"/>
    <property type="match status" value="1"/>
</dbReference>
<evidence type="ECO:0000259" key="15">
    <source>
        <dbReference type="PROSITE" id="PS50835"/>
    </source>
</evidence>
<feature type="domain" description="Ig-like" evidence="15">
    <location>
        <begin position="372"/>
        <end position="461"/>
    </location>
</feature>
<feature type="region of interest" description="Disordered" evidence="13">
    <location>
        <begin position="5079"/>
        <end position="5108"/>
    </location>
</feature>
<feature type="domain" description="Ig-like" evidence="15">
    <location>
        <begin position="3539"/>
        <end position="3625"/>
    </location>
</feature>
<comment type="similarity">
    <text evidence="3">Belongs to the protein kinase superfamily. CAMK Ser/Thr protein kinase family.</text>
</comment>
<dbReference type="GO" id="GO:0009653">
    <property type="term" value="P:anatomical structure morphogenesis"/>
    <property type="evidence" value="ECO:0007669"/>
    <property type="project" value="UniProtKB-ARBA"/>
</dbReference>
<dbReference type="InterPro" id="IPR003599">
    <property type="entry name" value="Ig_sub"/>
</dbReference>
<dbReference type="FunFam" id="2.60.40.10:FF:000809">
    <property type="entry name" value="Sallimus, isoform Q"/>
    <property type="match status" value="1"/>
</dbReference>
<feature type="domain" description="Ig-like" evidence="15">
    <location>
        <begin position="3676"/>
        <end position="3767"/>
    </location>
</feature>
<feature type="region of interest" description="Disordered" evidence="13">
    <location>
        <begin position="2338"/>
        <end position="2357"/>
    </location>
</feature>
<dbReference type="CDD" id="cd11856">
    <property type="entry name" value="SH3_p47phox_like"/>
    <property type="match status" value="1"/>
</dbReference>
<feature type="domain" description="Fibronectin type-III" evidence="16">
    <location>
        <begin position="6916"/>
        <end position="7009"/>
    </location>
</feature>
<feature type="domain" description="Ig-like" evidence="15">
    <location>
        <begin position="1158"/>
        <end position="1249"/>
    </location>
</feature>
<feature type="compositionally biased region" description="Basic and acidic residues" evidence="13">
    <location>
        <begin position="4574"/>
        <end position="4585"/>
    </location>
</feature>
<feature type="domain" description="Ig-like" evidence="15">
    <location>
        <begin position="2488"/>
        <end position="2581"/>
    </location>
</feature>
<evidence type="ECO:0000256" key="8">
    <source>
        <dbReference type="ARBA" id="ARBA00023179"/>
    </source>
</evidence>
<dbReference type="SMART" id="SM00408">
    <property type="entry name" value="IGc2"/>
    <property type="match status" value="38"/>
</dbReference>
<feature type="domain" description="Ig-like" evidence="15">
    <location>
        <begin position="3811"/>
        <end position="3901"/>
    </location>
</feature>
<dbReference type="SMART" id="SM00409">
    <property type="entry name" value="IG"/>
    <property type="match status" value="42"/>
</dbReference>
<dbReference type="PANTHER" id="PTHR47633:SF4">
    <property type="entry name" value="MYOPALLADIN ISOFORM X1"/>
    <property type="match status" value="1"/>
</dbReference>
<keyword evidence="4 12" id="KW-0728">SH3 domain</keyword>
<feature type="region of interest" description="Disordered" evidence="13">
    <location>
        <begin position="5609"/>
        <end position="5633"/>
    </location>
</feature>
<dbReference type="InterPro" id="IPR007110">
    <property type="entry name" value="Ig-like_dom"/>
</dbReference>
<feature type="domain" description="Ig-like" evidence="15">
    <location>
        <begin position="1024"/>
        <end position="1115"/>
    </location>
</feature>
<feature type="compositionally biased region" description="Acidic residues" evidence="13">
    <location>
        <begin position="5208"/>
        <end position="5220"/>
    </location>
</feature>
<dbReference type="FunFam" id="2.60.40.10:FF:000430">
    <property type="entry name" value="Sallimus, isoform P"/>
    <property type="match status" value="3"/>
</dbReference>
<dbReference type="GO" id="GO:0050793">
    <property type="term" value="P:regulation of developmental process"/>
    <property type="evidence" value="ECO:0007669"/>
    <property type="project" value="UniProtKB-ARBA"/>
</dbReference>
<dbReference type="Pfam" id="PF07653">
    <property type="entry name" value="SH3_2"/>
    <property type="match status" value="1"/>
</dbReference>
<feature type="domain" description="Fibronectin type-III" evidence="16">
    <location>
        <begin position="7524"/>
        <end position="7620"/>
    </location>
</feature>
<dbReference type="Pfam" id="PF00041">
    <property type="entry name" value="fn3"/>
    <property type="match status" value="5"/>
</dbReference>
<feature type="compositionally biased region" description="Low complexity" evidence="13">
    <location>
        <begin position="1"/>
        <end position="31"/>
    </location>
</feature>
<evidence type="ECO:0000256" key="6">
    <source>
        <dbReference type="ARBA" id="ARBA00022737"/>
    </source>
</evidence>
<dbReference type="GO" id="GO:0005198">
    <property type="term" value="F:structural molecule activity"/>
    <property type="evidence" value="ECO:0007669"/>
    <property type="project" value="UniProtKB-ARBA"/>
</dbReference>
<dbReference type="FunFam" id="2.60.40.10:FF:000344">
    <property type="entry name" value="Muscle M-line assembly protein unc-89"/>
    <property type="match status" value="1"/>
</dbReference>
<dbReference type="FunFam" id="2.60.40.10:FF:000147">
    <property type="entry name" value="Myosin light chain kinase"/>
    <property type="match status" value="1"/>
</dbReference>
<dbReference type="FunFam" id="2.60.40.10:FF:001354">
    <property type="entry name" value="Sallimus, isoform Q"/>
    <property type="match status" value="1"/>
</dbReference>
<sequence>MQRQNPNPYQQQNQQHQQVQQFSSQEYSHSSQEQHQEQRISRTEQHVQRSQVTTQRQVQQHHGGSIGGAYVPPSLTHVYAQGDISPPVFEQIFKNARFAQGGNALFEGRLRGNPKPFVTWTRKGAPLLESQKFRMSYNEATGDVSLLINQIGPGDEGEYTCTARNQYGEAICSVYIQPEGAPMPALQPIQNLEKNIYSNGYSYTSIEEEFRVDTFEYRLLREVSFREAITRRSGYEQDSQLSQELDRNQGPAQAPQISQKPRSSKLIEGSDAVFTARVGSNPKPRLTWFHNGQRLVASQKYEISYSSGVATLRVKNATARDGGHYTLLAENLQGCVVSSAVLAVEPAAETAYEPKPVDVMAEQLEAGKALPPAFVKAFGDREITEGRMTRFDCRVTGNPYPEVFWLINGRQVRDDASHKILVNESGSHSLMITNVTRLDAGAVQCLARNKAGEVAIEAQLNVLEKEQVVAPQFVQRFSTMTVREGEPITMSANAIGTPQPRITWQKDGVQISSTADRFVGIDGGATCLEIPRVTANDAGWYQCTAQNIAGSTANRARLYVEVPREQPSYEQRRLNLPRPTKVIEPEPIPGPEIIYLRHVERAKPHLRPGEEDRVYPPPQFIIPLQNVQQTEGGRVHMEARIEPVGDPTMVVEWYLNGRPLAASARATSVFKFGFIALDLLSIMGHDSGEYMCRVTNASGVAESRAILSVVQRPSIEQSSQNPNSLQYINQLEDYSRYQRTESIDEQLNQAPQFIRPLRDLGEFEEGKNVHFEAQVTPVNDPSMRVEWYKDGLPITASSRITAIFNFGYVSLNILHLRAEDAGTYTVRAVNRIGEAISQSSIRVHSRSQVTADLGIPEQQRYIEKVEELEDYRKSQQRRHVQEAAEAIAPPQFKTPIQNQLDLREHAHAHFEARLEPVGDSTMRVEWLKDGQPLEASSRITTYHNFGYVALTIKQLTIYDAGTYTCRAYNAMGQDTTVAQLTVISKNEIVSESQHPGGLQKIQHLEDSSRYGRREEEETYVTQAPRFLGPLKGTTKILEGQRAHFEARVEPQSDLGLVIEWYHNGRSITAANRIQTYYDFGYVALDISQVRAEDAGVYLVVARNKLGEAQQQATMIVETRSSIDTSSMHRGLYEKTQNLENKPFVEPQYDIEEISKSKPVFVTPLSDPKPIHDGKNIHLECRLEPMGDPTMRVEWFHNGRPVTVGSRFRTYYDFGFVALDIIKATAADSGEYTVRATNHLGTAHTSACVRVIDHTDVVTETQNEQSLEQIQLLEDSRRRHHQEEDITIMQAPQFTRGLHNIETIEGTNVHLECRLQPVGDPSMRIEWFVNGKPVKTGHRFRPAYEFDYVALDLLGCYAIDSGVYTCQARNQLGEAVTSCSVRIIAKNDLILETQNESGLQKIQYLEDSTRHRRSEFVDEVVNIRPRFLTHPKSLTNTREGGHAHFECKIEPVTDPNLKVEWFKNGRPITVGHRFRPIHDFGYVALDIVHLIAEDSGVYTCRAVNLIGSDETQVELQCRSGEQIVTVTQNEAGLEQIHYLEDRSRYTRREEIDESTKQAPVFTTSLKNVEIKENQRAHFECRLIPVSDPSMRVEWYHNNLPLKSGSRFTETNNFGFVALDIMSTLPEDAGTYTCRAYNAVGEAITSAVAVVHTKKSIYLESQHETALPRLQHLEDGSKRQRISVQDEFVSQAPVFTMPVRDVRVAENQAVHFEARLIPVGDPKLKVEWLRNGQPIEASNRTTTMHDFGYVALNMKYVNPEDSGTYTCRAVNELGQAVTSASLIVQSKTSIQLETQHEAAMHKIHQLEDHSRYQRREEEEYTVTTAPVFVTKLIGPSNLVEGQSAHYECRIEPYPDPNLKVEWFHNGKPLSTGHRFRTTYDFGFAALDILTVYAEDSGEYTCRVTNNLGEAINSIVLNVTSRSSIIHETQHEEALTKIQHLEDSSRFQRKTDEEQFHAERPQFGRPLRNAKVNEGAPVHLEATLIPVNDPTMKVEWYCNGRPIQTGHRFKTTYDFGFVALDILYAHAEDTGTYMCKAKNAIGEAVTTCAVNVTANKTLDLDTLDAQRLEKIRQLETYAPPPKPVVEEKGQKPIFLTPLSNLEHLKEGEHAHLECRVEPINDPNLKIEWFCNGKQLPTGHRYRTTHDFGYVALDILYVYGEDTGTYICKATNQLGEAVNTCNVRVLNRRSMILDTQHPDALEKIQKLESKVPNARTEVGDAPISPPHFTAELRGSTEIYEGQTAHFEAQVAPVHDPNLRIEFYHNGKPLPSASRFHITFDFGYVSLDITHAVAEDAGEYSVRAVNALGQAVSSTNLRVIPRGTIISDTQHPEGLEKIRKLESTAPHQRQEPETPGTRQRPVFTQPLQNIDRINEHQTAHFEARLIPVGDPNLKVEWYRNEKIIEDSSRITKQHDFGFVSLDISHIRKEDEGVYMCRAVNPLGEAVTTASMRVVSEASIQMDTQHPDSISRIHQLEKPLAPRPTEPERLFEKPIFTQLLTGPSELWEGAHAHFEARVVPVGDPSLKFEWFINGVELQMGSRLRTTHDFGFVTLDITAVVPEDAGVYMCRAYNAAGEAVSSTAMKVKTKSNIDGQPLIPESWEAIRLKEAAMNRVPEMFVDSTPQQAPVFTTHLQSYDKLHEGQHVLLEAQVEPRADPNLRIEWFKNGISLTTGSRIRSTFDFGLVTLSINGLRADDSAIYTCKATNQVGEAVSTSSLKIEDRHWLQAESLHPDSLPRIGELEAPKEGRPEAPEPTYETPVFITHLNNIECKESDNVRFECNVEPARDPTMSIEWFYNGQPLQAAAKFKSIYDFGYCALDLTNSYAENSGVYTCKATNSKGSATTSGTLKCTGGKTMFLDTQHPQGEAGLEAVQETEEELANRYTSKTAKPETQYPPPVWTKPLQAEFHLSEAQPIHLEANVEPKEDPNLFIEWYFNGKMLNHGSRFKMTSEFGFVTMDMIEVYARDQGIYTCKAYNKAGEAFTSTTIFCSSKENIIESTQHPKGAEGLEQIQDLEDSLRKDGSKPEQPDLGIPPRFTTEFVNIADIGEGELAHFEANLIPVGDQSMVIEWFYNGKVLEASHRVRTIYAFGTVALEVLGTKIEDTGTYTCRATNKHGTAEISCNLECVDKPRGQKPRFTSHIQPLEGLKDGQSAHFECTLIPVNDPDLKVEWYHNGKLMRHSNRIKTVSDFGYVVLDISYLQDHDSGEYVCRAWNKYGEDFTRTTLNCGGRGGVFYDSLQPDSLQRIRELECPQGQQADTSAPLVAEPPKFITQIVDVTKLVEGQSAHFEARLTPITDPDLVVEWYFNGKKLPHGHRFRTFHDFGIVILDILYCYEENSGVYEARARNKYGEDVTRASLKCASKSSLILDSQLPRGMEGGLEKIANLEYSMVRTREETTEETKGKAPVFTVPLENIENLREGENAHFEARITPADDPKLKVEWYWNGRPLKAGSRFRTFCDFGFVILEISPVYPEDSGEYSCRAINEYGEAVTTATMKIQGKRSIIMESQLPKGMEGTIDRIAELEGLGSRSTEFVPDDDTGKPPEFITSPFDMVIGENALAHFECRLQPINDPSMRVDWFHNGKALWAGSRIKTINDFGFVILEIAGCYQRDSGLYTCKATNKHGEATVSCKLQVKGRQGIVMEPQLPSNFRTGTESLQKLEETMHKREELVTEDEQPNPPKFTEEIKDNLDVPEGGPIHFDCRVEPVGDPTMRIEWFYNGHVMATGSRVHQLNDFGFIALDVDYIYARDSGEYTCRATNKWGTATTSAKVTCKGKHNIVYESQLPEGMTSEKLKELERGRIPEAPKVVEEVFGPPKFTTQITSVTVDEAEAVRFECQVEPKTDPSLRVEWYRNGKPLPSGHRYRNIFDMGFVSLDILYVYGEDSGEYVCRAINNHGEDRTRATVSCKKLPTILLQNQVPRGMKRSDALTQMEATIKKYTSEVHLTEDDLFDPDRKQPPRFVTQIKEQLTLTEMAVTKFECQLAPVGDPNMKVEWFFNGKPLLHKNRFQPIYDFGYVAMNFGWVYPEDSGEYVCRATNLYGKDETRAIIKVSGKPGIVYDSQLPAHMQSIDRIREMEASWQVVPDEVDPDAKPRTKPVFVSKLEPQTVEEGDPARFCVRVTGHPRPRVMWLINGHTVVHGSRYKLTNDGMFHLDVPKTRQYDTGKVEVIARNSVGESIATTELKVVARSDDYRNVLKNSPRRIVGSKDYRKPEWVSQMEEMQVALKGELPEVHKDYQISIIHEELVEEDQPEKILEVRVIDEVAEAEESQPIVKEVVEEEPQPATEETVEDVTKPKSKKKKVVKKKTDDHDELIKKMLEQEIEKTELEKYEKIEFDVPKKLKPEFAALEPIKIERKEQKPTKVTILDATDVPKSVKLKPSKRKEKPAEELTVQLPKFRLKARMVMVEYPPAPLIPKTTDIGAIKDNGELSRNIEEAEEVLKFKPHKTKKIKKIKDDLEKVELEKYEKYISSEEEPEEKTPYKKPEKAPKPEEKPEDVKLKLGKGKKKPKEEEAPENVTLKNIPQKPQEVEEEVELKQKPKEVDIVEEQTKEPKVGEFVVPPFEPSEFDRPEYVPDELEQIEHPEMPEKVKKPSKTKYKPKDKSKPEPETIVSEIVAGVPKEEEAIPEQDVKFRKPERDAPEETDSEIKLRPIPQASKDEKPDEQALVKPKAEEPIPQEIEDKAIDDEKKTKKSKPKKVQPKEQEIAKEEPQEFEVSVKEEEALVDKPVEIEKPKDVKVKEKKPKEAPVSEVVVLEEEPKPEEVPEEIPVEYKITTTVLEPEDAPKEHQVKVIDFDERQETTEEVIEEKVVTRKKKPKPQQPEEFEVTLKEPKEEQLHPDVVSAEISLPIEEPERKPEEYEVELKITQTTPEEPKDVEIAVKEKVKTKPVKEVKEDKIVVVEAEEEKQPVEETIVEVEEQEEKKKSKKPKSYEFKISETQSIEEKPIEVAEEAPEEKPKVVEKKVAEKFDSYEFTLKETDEEKVITVDDQPEDEAPVEVVFKKKPKEPEAVETEFVMTEPKIVEETTVETAIKQKKTKKPKKNEEEAQLAIKVVESEAPVAEEVFHEAPESVIVEEEVIAEEEPKEFTIRVSETERKPDEPSVEQFKVKKRKPSVTFADEPATEIVIKESKPAEVVTEDAHIKTKKPKKKVTEVEAEELKIKITEEVPQEIPIVEEVSEEEVITETKKTAPVVEEKTYKIGIKETEPEKPAEAIVEEEPVVTEPIEEAPKPEVFEEHKVRVIEETPRELVEEVIEEEVKVIRRKKPKPEIKEEPEAEVTVSTPKPVEEVEATASIAVIPEQPTEEDAADLKITIIEEETPPQELVQEIEEIEIVEEPKAPEEQPTDFTFVTKDSEKKPTVEELPEEQVTIQKKKKKAPEPEVVEEPEAEFVVKPKTPVQEVTEEAKITKKTKKPVKEEEAAAELKVTITEEIPTEPEVQEIIEEIEEVAEEKPAEYLVEVKESQPEAVEEKEVSLPKKKLKAPIVEEPEAEVTLKPKTKTEEVQEEAKIVKKKPKKTVEVAVADELTVKVEEEVVPEPIVEEEVVEEIQIKKKPKEPEPEDIVDTAVVKLKKSEPVDADDVVAEVTLKPKAKKEVTEEEFSVDVKLSKEKKITEETSDQTVQLKKKKKPQKPVEEAADELKLQQTVVEERPVEIEEEEIVEEAIVVRRKPKKPFEPTVEDLEETEFSLSFKKPHTFNEGVEEAATVLKKRPVKPTTLDEAAAELSIKRQEEEYEEGEDIEEFVVSQQRKPKPLQITEEDEQAYTVKKLKRRKQVDIPEYADVENVTFRARSTKTKEDVDQEFNIALDSYAEEEISMSGKVKLKKPIKKTFSEAADEARIKIIQDFDDGEEPIIEEIRDDEDTIDEVEEPEEYFVEELPPDEVDFKLKPKKQPKPAYSIQDEEEEQFLIGIRHPKRDSVTYDEDSLTFKKKRKVVQQLFNEDGASLNITREMNVEESENLNVMYSICNYIADNNEAINLVEGEKVTVVGRHSSEWWYVKKSTTEEEGWVPAQYLMEPEEYAQYVQNKLHEKIDKLPVFERPGPEDKPIAPRFIEKLQPIHTPDGYTVQFECKVEGNPRPQIAWFRETAIIKPSQDFQMFYDDDNVATLIIREVFPEDAGQFTVVAKNAAGFTSSTTELIVESPLSDHGSDATALSRRSMSRESSLADILEGIPPTFSKKPKAQYVDENTNVILECRLVAVPEPDIVWTFNGEDIDEEEIKNVRIVTESDMHMYCSVVHISKVKKSQEGTYEVIATNREGEARLPITLKVRTTDKEAPQILEPLRNMVIREGESVVLSTQIVGNPPPKVTWYKDGKPVKNAKSDKDLHTLTLITPQKSEKGEYTVKAVNPLGSVETTANLTIEEPAGGNAEPPLFVERFEEQNVPQKGEIRLPAKVSGNPVPEVQWLFNNTPLFPSERIQQVYDGENIELIIKDANPETDSGDYKCIASNPIGKTSHGARVIVEVDEVTFTKKLKKTITIEEVQSLTLECETSHVVTTKWFFNGKELSGMDHRVVVEDGKTHKLVIRNTNLRDSGTYTCKVKKQETQSTVEVLQRKPDFIKVLEDYEVTEKDTAILDVELTTEATEVTWYKDGEKITQENKNVEFIKDGKARRLVIRDATIHDEGQYTCKIEGQECSCELVVIELPPEIVEPLNDVAVTKGENAVFEVELSKGDALVKWFKNGKEIVFNERIQLAIDGKKQSLRIVKAKPEDVGEYSVQVGEHTSKAKLTVEEPLVDFVIRLPDITLATKTTDAEFTVQLSQPDVEVTWCKKGKPIKPNQKHEVFVEGTVRRLVIHDASDEDAGEISCVAENVTSSTKLCVEELKLPPVITSDKDQTIKVKENDDVTFSVKYTGVPTPEACWTTRKVVVPKSKRTIPTIDEQSATLTIKKVVDDDEGEYTVKLVNPVGEAEASLHLVIMRKPTAPGTPQPLEIMHDSITLYWKAPEDDGKSEIIEYILEYHDVKEEKWTEIRKIKDTTYTISKLKIDTEYVFRSIAVNEVGPSPPSPLSPPIRLVPKVETKAPSVQEPLQDVVSELDKEVTLSCVFGGIPEPKVTWKKNGQVFESSSIRYENRVAKYTIEKTTIETEATYTCVATNEKGSAETSCRLKLQQKPVLEVEDKYLTQKLRTGSTLTIPATVRGYPQPTVTWHKETIEQKTTKSVTIETTETTSTYTVKKVTREQSGKYKVTATNESGTTYVECTVQVIDKPSRPQSLEIKDIKKDSIILEWTPPVDDGGLDIEKYTLEKCDVQNNVWMKVSDFNKDIKSYAVQKLSMNAQYMFRVVAANPIGESEPTESDPVTITKKFEKPSPPRGPTTVSGMNDTSFNLAWEPSETDGGSKIIEYIVEIREETETTYRSVGVTLGTVTNIHVKKVVRNKGYFFRIYARNEVGTSEAFETTEKIVMGRKITPPSPPQNLRAPDVTSRSVTLDWEVPARNGGSEITGYCVEKRSSTSTNWTKVITLDAHQLHYTIDNLKEKCEYWFRVSAENEVGLGAPAVTESISLKTHASEFILVVRNCGSHTEFGFLKAVPSPPTGPLEARVLAANAHIFEWGLPESDGGAPLLGYHIAIRDMKKTMWIEVGRVPAGVQKFQIRDLQENHEYMIRIFAKNEIGLSEPLESEEPYKAMTAGHESLPDEPRTEMSSCNTSSWLRDHHMDADIHSYARGRLLQRDEYFFRLWAELPKSKKKKSSK</sequence>
<dbReference type="PROSITE" id="PS50853">
    <property type="entry name" value="FN3"/>
    <property type="match status" value="5"/>
</dbReference>
<feature type="domain" description="Ig-like" evidence="15">
    <location>
        <begin position="6549"/>
        <end position="6633"/>
    </location>
</feature>
<dbReference type="FunFam" id="2.60.40.10:FF:001196">
    <property type="entry name" value="Sallimus, isoform P"/>
    <property type="match status" value="1"/>
</dbReference>
<feature type="domain" description="Ig-like" evidence="15">
    <location>
        <begin position="471"/>
        <end position="559"/>
    </location>
</feature>
<feature type="domain" description="Ig-like" evidence="15">
    <location>
        <begin position="7105"/>
        <end position="7195"/>
    </location>
</feature>
<feature type="domain" description="Ig-like" evidence="15">
    <location>
        <begin position="1958"/>
        <end position="2050"/>
    </location>
</feature>
<dbReference type="FunFam" id="2.60.40.10:FF:001113">
    <property type="entry name" value="Sallimus, isoform P"/>
    <property type="match status" value="1"/>
</dbReference>
<dbReference type="FunFam" id="2.60.40.10:FF:001179">
    <property type="entry name" value="Sallimus, isoform Q"/>
    <property type="match status" value="1"/>
</dbReference>
<dbReference type="SUPFAM" id="SSF49265">
    <property type="entry name" value="Fibronectin type III"/>
    <property type="match status" value="3"/>
</dbReference>
<organism evidence="17">
    <name type="scientific">Drosophila simulans</name>
    <name type="common">Fruit fly</name>
    <dbReference type="NCBI Taxonomy" id="7240"/>
    <lineage>
        <taxon>Eukaryota</taxon>
        <taxon>Metazoa</taxon>
        <taxon>Ecdysozoa</taxon>
        <taxon>Arthropoda</taxon>
        <taxon>Hexapoda</taxon>
        <taxon>Insecta</taxon>
        <taxon>Pterygota</taxon>
        <taxon>Neoptera</taxon>
        <taxon>Endopterygota</taxon>
        <taxon>Diptera</taxon>
        <taxon>Brachycera</taxon>
        <taxon>Muscomorpha</taxon>
        <taxon>Ephydroidea</taxon>
        <taxon>Drosophilidae</taxon>
        <taxon>Drosophila</taxon>
        <taxon>Sophophora</taxon>
    </lineage>
</organism>
<protein>
    <recommendedName>
        <fullName evidence="11">Titin</fullName>
    </recommendedName>
</protein>
<dbReference type="Gene3D" id="2.60.40.10">
    <property type="entry name" value="Immunoglobulins"/>
    <property type="match status" value="47"/>
</dbReference>